<name>A0ABR3G5X0_9PEZI</name>
<evidence type="ECO:0000313" key="3">
    <source>
        <dbReference type="EMBL" id="KAL0631180.1"/>
    </source>
</evidence>
<proteinExistence type="predicted"/>
<reference evidence="3 4" key="1">
    <citation type="submission" date="2024-02" db="EMBL/GenBank/DDBJ databases">
        <title>Discinaceae phylogenomics.</title>
        <authorList>
            <person name="Dirks A.C."/>
            <person name="James T.Y."/>
        </authorList>
    </citation>
    <scope>NUCLEOTIDE SEQUENCE [LARGE SCALE GENOMIC DNA]</scope>
    <source>
        <strain evidence="3 4">ACD0624</strain>
    </source>
</reference>
<comment type="caution">
    <text evidence="3">The sequence shown here is derived from an EMBL/GenBank/DDBJ whole genome shotgun (WGS) entry which is preliminary data.</text>
</comment>
<accession>A0ABR3G5X0</accession>
<dbReference type="Proteomes" id="UP001447188">
    <property type="component" value="Unassembled WGS sequence"/>
</dbReference>
<dbReference type="EMBL" id="JBBBZM010000286">
    <property type="protein sequence ID" value="KAL0631180.1"/>
    <property type="molecule type" value="Genomic_DNA"/>
</dbReference>
<sequence length="466" mass="51495">MTDRSSQSQRANRSTEFVTRIDRQRLGIKPPQRMVVPQTPLAVARRIMRPGDWAGSILNPGRQSSLARKRPAHLDAGVEAILYGPIHGMSTPVRVQALSNHLQSRNGFTLHGGEQDMNRRLLEWQGDYLSQERAITAPPGSLSGAFSEAHTEKATMSRIGKPYSVELELSTKAKDNGIIQKDAVERASHKSVFDWEDGKNSTTSTKRRLLEPGVKFAPSSKRMAMQVLQALETFPQITTGQAIEPDWIIPRVQSSAGTDTNEPCIATDSFSLPTTNEVVQYGQTSAVPHLTTPPPSQWVVGLIQGKRDSCLFQAERAAQTACKDIIAVKNSRMALDKLCREHENWRKDAEALNVSINQNIAQLRQLESVVATRRMVKRSSFLTALADVNVQILDELQKGIPEVNLYPPGYDNWESSRSGIFGGSDESEGSDESSESSGKPRYEPVDDDEGEYWVDLCVPVSMGGKL</sequence>
<gene>
    <name evidence="3" type="ORF">Q9L58_009967</name>
</gene>
<evidence type="ECO:0000256" key="2">
    <source>
        <dbReference type="SAM" id="MobiDB-lite"/>
    </source>
</evidence>
<feature type="coiled-coil region" evidence="1">
    <location>
        <begin position="335"/>
        <end position="366"/>
    </location>
</feature>
<protein>
    <submittedName>
        <fullName evidence="3">Uncharacterized protein</fullName>
    </submittedName>
</protein>
<organism evidence="3 4">
    <name type="scientific">Discina gigas</name>
    <dbReference type="NCBI Taxonomy" id="1032678"/>
    <lineage>
        <taxon>Eukaryota</taxon>
        <taxon>Fungi</taxon>
        <taxon>Dikarya</taxon>
        <taxon>Ascomycota</taxon>
        <taxon>Pezizomycotina</taxon>
        <taxon>Pezizomycetes</taxon>
        <taxon>Pezizales</taxon>
        <taxon>Discinaceae</taxon>
        <taxon>Discina</taxon>
    </lineage>
</organism>
<evidence type="ECO:0000256" key="1">
    <source>
        <dbReference type="SAM" id="Coils"/>
    </source>
</evidence>
<feature type="region of interest" description="Disordered" evidence="2">
    <location>
        <begin position="417"/>
        <end position="450"/>
    </location>
</feature>
<keyword evidence="4" id="KW-1185">Reference proteome</keyword>
<evidence type="ECO:0000313" key="4">
    <source>
        <dbReference type="Proteomes" id="UP001447188"/>
    </source>
</evidence>
<keyword evidence="1" id="KW-0175">Coiled coil</keyword>
<feature type="compositionally biased region" description="Acidic residues" evidence="2">
    <location>
        <begin position="425"/>
        <end position="434"/>
    </location>
</feature>